<dbReference type="Gene3D" id="3.40.50.1440">
    <property type="entry name" value="Tubulin/FtsZ, GTPase domain"/>
    <property type="match status" value="1"/>
</dbReference>
<evidence type="ECO:0000256" key="4">
    <source>
        <dbReference type="ARBA" id="ARBA00023128"/>
    </source>
</evidence>
<evidence type="ECO:0000313" key="8">
    <source>
        <dbReference type="Proteomes" id="UP000789508"/>
    </source>
</evidence>
<comment type="function">
    <text evidence="1">Involved in the partitioning of the mitochondrial organelle and mitochondrial DNA (mtDNA) inheritance.</text>
</comment>
<dbReference type="GO" id="GO:0005739">
    <property type="term" value="C:mitochondrion"/>
    <property type="evidence" value="ECO:0007669"/>
    <property type="project" value="UniProtKB-SubCell"/>
</dbReference>
<evidence type="ECO:0000256" key="3">
    <source>
        <dbReference type="ARBA" id="ARBA00008507"/>
    </source>
</evidence>
<comment type="caution">
    <text evidence="7">The sequence shown here is derived from an EMBL/GenBank/DDBJ whole genome shotgun (WGS) entry which is preliminary data.</text>
</comment>
<dbReference type="PANTHER" id="PTHR13391:SF0">
    <property type="entry name" value="PROTEIN MISATO HOMOLOG 1"/>
    <property type="match status" value="1"/>
</dbReference>
<organism evidence="7 8">
    <name type="scientific">Ambispora leptoticha</name>
    <dbReference type="NCBI Taxonomy" id="144679"/>
    <lineage>
        <taxon>Eukaryota</taxon>
        <taxon>Fungi</taxon>
        <taxon>Fungi incertae sedis</taxon>
        <taxon>Mucoromycota</taxon>
        <taxon>Glomeromycotina</taxon>
        <taxon>Glomeromycetes</taxon>
        <taxon>Archaeosporales</taxon>
        <taxon>Ambisporaceae</taxon>
        <taxon>Ambispora</taxon>
    </lineage>
</organism>
<dbReference type="Proteomes" id="UP000789508">
    <property type="component" value="Unassembled WGS sequence"/>
</dbReference>
<feature type="domain" description="DML1/Misato tubulin" evidence="6">
    <location>
        <begin position="163"/>
        <end position="348"/>
    </location>
</feature>
<comment type="subcellular location">
    <subcellularLocation>
        <location evidence="2">Mitochondrion</location>
    </subcellularLocation>
</comment>
<dbReference type="EMBL" id="CAJVPS010003234">
    <property type="protein sequence ID" value="CAG8585002.1"/>
    <property type="molecule type" value="Genomic_DNA"/>
</dbReference>
<dbReference type="InterPro" id="IPR049942">
    <property type="entry name" value="DML1/Misato"/>
</dbReference>
<dbReference type="CDD" id="cd06060">
    <property type="entry name" value="misato"/>
    <property type="match status" value="1"/>
</dbReference>
<dbReference type="Pfam" id="PF10644">
    <property type="entry name" value="Misat_Tub_SegII"/>
    <property type="match status" value="1"/>
</dbReference>
<accession>A0A9N9C222</accession>
<dbReference type="GO" id="GO:0007005">
    <property type="term" value="P:mitochondrion organization"/>
    <property type="evidence" value="ECO:0007669"/>
    <property type="project" value="InterPro"/>
</dbReference>
<comment type="similarity">
    <text evidence="3">Belongs to the misato family.</text>
</comment>
<feature type="domain" description="Misato Segment II tubulin-like" evidence="5">
    <location>
        <begin position="19"/>
        <end position="138"/>
    </location>
</feature>
<reference evidence="7" key="1">
    <citation type="submission" date="2021-06" db="EMBL/GenBank/DDBJ databases">
        <authorList>
            <person name="Kallberg Y."/>
            <person name="Tangrot J."/>
            <person name="Rosling A."/>
        </authorList>
    </citation>
    <scope>NUCLEOTIDE SEQUENCE</scope>
    <source>
        <strain evidence="7">FL130A</strain>
    </source>
</reference>
<evidence type="ECO:0000259" key="5">
    <source>
        <dbReference type="Pfam" id="PF10644"/>
    </source>
</evidence>
<feature type="non-terminal residue" evidence="7">
    <location>
        <position position="537"/>
    </location>
</feature>
<dbReference type="InterPro" id="IPR029209">
    <property type="entry name" value="DML1/Misato_tubulin"/>
</dbReference>
<name>A0A9N9C222_9GLOM</name>
<evidence type="ECO:0000256" key="2">
    <source>
        <dbReference type="ARBA" id="ARBA00004173"/>
    </source>
</evidence>
<dbReference type="PANTHER" id="PTHR13391">
    <property type="entry name" value="MITOCHONDRIAL DISTRIBUTION REGULATOR MISATO"/>
    <property type="match status" value="1"/>
</dbReference>
<dbReference type="Pfam" id="PF14881">
    <property type="entry name" value="Tubulin_3"/>
    <property type="match status" value="1"/>
</dbReference>
<dbReference type="OrthoDB" id="271881at2759"/>
<protein>
    <submittedName>
        <fullName evidence="7">11007_t:CDS:1</fullName>
    </submittedName>
</protein>
<gene>
    <name evidence="7" type="ORF">ALEPTO_LOCUS7442</name>
</gene>
<proteinExistence type="inferred from homology"/>
<evidence type="ECO:0000256" key="1">
    <source>
        <dbReference type="ARBA" id="ARBA00003757"/>
    </source>
</evidence>
<dbReference type="InterPro" id="IPR036525">
    <property type="entry name" value="Tubulin/FtsZ_GTPase_sf"/>
</dbReference>
<evidence type="ECO:0000259" key="6">
    <source>
        <dbReference type="Pfam" id="PF14881"/>
    </source>
</evidence>
<keyword evidence="8" id="KW-1185">Reference proteome</keyword>
<sequence>PKNRAFTVFQGKLHFTHMHEIITIQFGHFPNFIGTHFWNTQEAYFLYDDYYGTASNSPEISHDVLFRVGVTEGVGLETYTPRLIIYELKGGLGSMSRRNRLYDDSSMKVQSLTKTWDWGIEKHVNEPYNKNEFLRDLEAEEETSTLPIEQEAPTEEIIYNLEDSVKVWSDFNRVYYHPKTVNQINQYQFDDEFMPFDVFSYGQECFVQHEKEESTFDDNFRFFAEECDTIQGIQIFTDILDGFGGFSCNFLEQLRQEYPKNAILTYGITNSQRLTSPQYSLEHYHKQTLNTAFSVVQLNELSSFYVPLTTPVQESRIFKYIRPNLHLPYHSSAILSAAIETTSLAFRLRHGFMSMIDLLGQLNWRGNTKIGNLDSAFPLCGDTDVESLLDDQTGLIEDLSIRVENEAKVAVFGQSIVLRGFPDSSASVSEIRSSILQKFEQSGCPKTLRLLINLINFKFESHTTKLPYPIPNSYPQFFDHLNMTGYVDFDRYLNVLPQINFNLYPQYGEGARGLTQDSFVELKEAMFDLCDIYEEES</sequence>
<evidence type="ECO:0000313" key="7">
    <source>
        <dbReference type="EMBL" id="CAG8585002.1"/>
    </source>
</evidence>
<dbReference type="AlphaFoldDB" id="A0A9N9C222"/>
<dbReference type="SUPFAM" id="SSF52490">
    <property type="entry name" value="Tubulin nucleotide-binding domain-like"/>
    <property type="match status" value="1"/>
</dbReference>
<dbReference type="InterPro" id="IPR019605">
    <property type="entry name" value="Misato_II_tubulin-like"/>
</dbReference>
<keyword evidence="4" id="KW-0496">Mitochondrion</keyword>